<evidence type="ECO:0000313" key="2">
    <source>
        <dbReference type="EMBL" id="GIG74543.1"/>
    </source>
</evidence>
<dbReference type="RefSeq" id="WP_168078097.1">
    <property type="nucleotide sequence ID" value="NZ_BAAAQJ010000030.1"/>
</dbReference>
<sequence>MAEEPIPTSKARLFDIRRVIGGIFVVYGLIVGLAGLFDSPEEIQKAAGVRINLWTGLAMLVLGGFFLLWQRLRPLRAAPSNDHPEF</sequence>
<dbReference type="Proteomes" id="UP000653674">
    <property type="component" value="Unassembled WGS sequence"/>
</dbReference>
<protein>
    <submittedName>
        <fullName evidence="2">Uncharacterized protein</fullName>
    </submittedName>
</protein>
<proteinExistence type="predicted"/>
<comment type="caution">
    <text evidence="2">The sequence shown here is derived from an EMBL/GenBank/DDBJ whole genome shotgun (WGS) entry which is preliminary data.</text>
</comment>
<keyword evidence="1" id="KW-0812">Transmembrane</keyword>
<feature type="transmembrane region" description="Helical" evidence="1">
    <location>
        <begin position="49"/>
        <end position="69"/>
    </location>
</feature>
<dbReference type="EMBL" id="BONU01000019">
    <property type="protein sequence ID" value="GIG74543.1"/>
    <property type="molecule type" value="Genomic_DNA"/>
</dbReference>
<name>A0A8J3LJU9_9ACTN</name>
<gene>
    <name evidence="2" type="ORF">Pfl04_29470</name>
</gene>
<accession>A0A8J3LJU9</accession>
<organism evidence="2 3">
    <name type="scientific">Planosporangium flavigriseum</name>
    <dbReference type="NCBI Taxonomy" id="373681"/>
    <lineage>
        <taxon>Bacteria</taxon>
        <taxon>Bacillati</taxon>
        <taxon>Actinomycetota</taxon>
        <taxon>Actinomycetes</taxon>
        <taxon>Micromonosporales</taxon>
        <taxon>Micromonosporaceae</taxon>
        <taxon>Planosporangium</taxon>
    </lineage>
</organism>
<keyword evidence="3" id="KW-1185">Reference proteome</keyword>
<evidence type="ECO:0000256" key="1">
    <source>
        <dbReference type="SAM" id="Phobius"/>
    </source>
</evidence>
<reference evidence="2" key="1">
    <citation type="submission" date="2021-01" db="EMBL/GenBank/DDBJ databases">
        <title>Whole genome shotgun sequence of Planosporangium flavigriseum NBRC 105377.</title>
        <authorList>
            <person name="Komaki H."/>
            <person name="Tamura T."/>
        </authorList>
    </citation>
    <scope>NUCLEOTIDE SEQUENCE</scope>
    <source>
        <strain evidence="2">NBRC 105377</strain>
    </source>
</reference>
<dbReference type="AlphaFoldDB" id="A0A8J3LJU9"/>
<keyword evidence="1" id="KW-0472">Membrane</keyword>
<evidence type="ECO:0000313" key="3">
    <source>
        <dbReference type="Proteomes" id="UP000653674"/>
    </source>
</evidence>
<feature type="transmembrane region" description="Helical" evidence="1">
    <location>
        <begin position="19"/>
        <end position="37"/>
    </location>
</feature>
<keyword evidence="1" id="KW-1133">Transmembrane helix</keyword>